<dbReference type="HOGENOM" id="CLU_1092253_0_0_1"/>
<feature type="compositionally biased region" description="Basic and acidic residues" evidence="1">
    <location>
        <begin position="227"/>
        <end position="255"/>
    </location>
</feature>
<reference evidence="2 3" key="1">
    <citation type="journal article" date="2013" name="Nature">
        <title>Insights into bilaterian evolution from three spiralian genomes.</title>
        <authorList>
            <person name="Simakov O."/>
            <person name="Marletaz F."/>
            <person name="Cho S.J."/>
            <person name="Edsinger-Gonzales E."/>
            <person name="Havlak P."/>
            <person name="Hellsten U."/>
            <person name="Kuo D.H."/>
            <person name="Larsson T."/>
            <person name="Lv J."/>
            <person name="Arendt D."/>
            <person name="Savage R."/>
            <person name="Osoegawa K."/>
            <person name="de Jong P."/>
            <person name="Grimwood J."/>
            <person name="Chapman J.A."/>
            <person name="Shapiro H."/>
            <person name="Aerts A."/>
            <person name="Otillar R.P."/>
            <person name="Terry A.Y."/>
            <person name="Boore J.L."/>
            <person name="Grigoriev I.V."/>
            <person name="Lindberg D.R."/>
            <person name="Seaver E.C."/>
            <person name="Weisblat D.A."/>
            <person name="Putnam N.H."/>
            <person name="Rokhsar D.S."/>
        </authorList>
    </citation>
    <scope>NUCLEOTIDE SEQUENCE [LARGE SCALE GENOMIC DNA]</scope>
</reference>
<name>V4AZ06_LOTGI</name>
<proteinExistence type="predicted"/>
<evidence type="ECO:0000256" key="1">
    <source>
        <dbReference type="SAM" id="MobiDB-lite"/>
    </source>
</evidence>
<dbReference type="AlphaFoldDB" id="V4AZ06"/>
<dbReference type="GeneID" id="20250794"/>
<dbReference type="GO" id="GO:0030686">
    <property type="term" value="C:90S preribosome"/>
    <property type="evidence" value="ECO:0007669"/>
    <property type="project" value="TreeGrafter"/>
</dbReference>
<dbReference type="KEGG" id="lgi:LOTGIDRAFT_238580"/>
<keyword evidence="3" id="KW-1185">Reference proteome</keyword>
<dbReference type="RefSeq" id="XP_009048953.1">
    <property type="nucleotide sequence ID" value="XM_009050705.1"/>
</dbReference>
<sequence length="255" mass="29398">MAKTEKITNDLKHENQDTLPTKTNENLSGRSLDVAEEASASVRELNNVILKLKPIVKQAKSRTIQKIVRQIQRLKKTKGSDEKVEKSRNKAERLLDEIYTIKSLELEQLAQYSLGNTTSFFHLSSQKDIPVEIKAMTRVSENPQVQQYVKAFRANHKDWEKLGDFMLSKQSGRRYKHATSENRVERIKASEALVKTYIDKKFSGDKDKIKKVESISEHVLTKPRRFQKADTSESLKDSEPKKDTKGPKPEKRKLF</sequence>
<feature type="compositionally biased region" description="Basic and acidic residues" evidence="1">
    <location>
        <begin position="1"/>
        <end position="16"/>
    </location>
</feature>
<gene>
    <name evidence="2" type="ORF">LOTGIDRAFT_238580</name>
</gene>
<dbReference type="OrthoDB" id="3364872at2759"/>
<organism evidence="2 3">
    <name type="scientific">Lottia gigantea</name>
    <name type="common">Giant owl limpet</name>
    <dbReference type="NCBI Taxonomy" id="225164"/>
    <lineage>
        <taxon>Eukaryota</taxon>
        <taxon>Metazoa</taxon>
        <taxon>Spiralia</taxon>
        <taxon>Lophotrochozoa</taxon>
        <taxon>Mollusca</taxon>
        <taxon>Gastropoda</taxon>
        <taxon>Patellogastropoda</taxon>
        <taxon>Lottioidea</taxon>
        <taxon>Lottiidae</taxon>
        <taxon>Lottia</taxon>
    </lineage>
</organism>
<dbReference type="PANTHER" id="PTHR23325:SF1">
    <property type="entry name" value="SERUM RESPONSE FACTOR-BINDING PROTEIN 1"/>
    <property type="match status" value="1"/>
</dbReference>
<feature type="region of interest" description="Disordered" evidence="1">
    <location>
        <begin position="220"/>
        <end position="255"/>
    </location>
</feature>
<feature type="compositionally biased region" description="Polar residues" evidence="1">
    <location>
        <begin position="17"/>
        <end position="29"/>
    </location>
</feature>
<accession>V4AZ06</accession>
<feature type="region of interest" description="Disordered" evidence="1">
    <location>
        <begin position="1"/>
        <end position="30"/>
    </location>
</feature>
<dbReference type="GO" id="GO:0030490">
    <property type="term" value="P:maturation of SSU-rRNA"/>
    <property type="evidence" value="ECO:0007669"/>
    <property type="project" value="TreeGrafter"/>
</dbReference>
<protein>
    <recommendedName>
        <fullName evidence="4">Serum response factor-binding protein 1</fullName>
    </recommendedName>
</protein>
<evidence type="ECO:0000313" key="2">
    <source>
        <dbReference type="EMBL" id="ESP00336.1"/>
    </source>
</evidence>
<dbReference type="EMBL" id="KB200750">
    <property type="protein sequence ID" value="ESP00336.1"/>
    <property type="molecule type" value="Genomic_DNA"/>
</dbReference>
<dbReference type="GO" id="GO:0005634">
    <property type="term" value="C:nucleus"/>
    <property type="evidence" value="ECO:0007669"/>
    <property type="project" value="TreeGrafter"/>
</dbReference>
<dbReference type="InterPro" id="IPR037393">
    <property type="entry name" value="Bud22/SRFB1"/>
</dbReference>
<feature type="non-terminal residue" evidence="2">
    <location>
        <position position="255"/>
    </location>
</feature>
<dbReference type="OMA" id="VLCKLAC"/>
<dbReference type="Proteomes" id="UP000030746">
    <property type="component" value="Unassembled WGS sequence"/>
</dbReference>
<evidence type="ECO:0008006" key="4">
    <source>
        <dbReference type="Google" id="ProtNLM"/>
    </source>
</evidence>
<dbReference type="PANTHER" id="PTHR23325">
    <property type="entry name" value="SERUM RESPONSE FACTOR-BINDING"/>
    <property type="match status" value="1"/>
</dbReference>
<evidence type="ECO:0000313" key="3">
    <source>
        <dbReference type="Proteomes" id="UP000030746"/>
    </source>
</evidence>
<dbReference type="CTD" id="20250794"/>
<dbReference type="STRING" id="225164.V4AZ06"/>